<sequence>MDAFMANVSPEVGVVLQENISNIIVISMLATATYNALETVWITLDLVKNYRVLYFWSMQASCWGILVHAVSAIICCTSQQSTLPTSVLFIVGWYAMVTGQAVVSYSRLRLVVLDTSKLRWVLWMIVVNACILYVPMTVLFFGRMNGDHRFRRPAAILNRIQLVGFCVQESVISCVYMQEAMRNLICVARLRGHEQPQATAHLLGIGGFVFLLNILLLLTEYRLHFIQVSLQAVIYSIKLRLEFVLLYHLRTAMHADSLGFTPGRMQGQSSSSDANFSNTTTAPTNVALEVTRPSRGEAVGSQAPCHSQSSSTAEYHEALCDISHHLAEM</sequence>
<feature type="transmembrane region" description="Helical" evidence="1">
    <location>
        <begin position="198"/>
        <end position="218"/>
    </location>
</feature>
<keyword evidence="1" id="KW-0472">Membrane</keyword>
<accession>A0AAD6D5Z3</accession>
<keyword evidence="1" id="KW-1133">Transmembrane helix</keyword>
<dbReference type="InterPro" id="IPR056120">
    <property type="entry name" value="DUF7703"/>
</dbReference>
<dbReference type="Pfam" id="PF24802">
    <property type="entry name" value="DUF7703"/>
    <property type="match status" value="1"/>
</dbReference>
<evidence type="ECO:0000256" key="1">
    <source>
        <dbReference type="SAM" id="Phobius"/>
    </source>
</evidence>
<name>A0AAD6D5Z3_9EURO</name>
<comment type="caution">
    <text evidence="3">The sequence shown here is derived from an EMBL/GenBank/DDBJ whole genome shotgun (WGS) entry which is preliminary data.</text>
</comment>
<organism evidence="3 4">
    <name type="scientific">Penicillium frequentans</name>
    <dbReference type="NCBI Taxonomy" id="3151616"/>
    <lineage>
        <taxon>Eukaryota</taxon>
        <taxon>Fungi</taxon>
        <taxon>Dikarya</taxon>
        <taxon>Ascomycota</taxon>
        <taxon>Pezizomycotina</taxon>
        <taxon>Eurotiomycetes</taxon>
        <taxon>Eurotiomycetidae</taxon>
        <taxon>Eurotiales</taxon>
        <taxon>Aspergillaceae</taxon>
        <taxon>Penicillium</taxon>
    </lineage>
</organism>
<reference evidence="3 4" key="1">
    <citation type="journal article" date="2023" name="IMA Fungus">
        <title>Comparative genomic study of the Penicillium genus elucidates a diverse pangenome and 15 lateral gene transfer events.</title>
        <authorList>
            <person name="Petersen C."/>
            <person name="Sorensen T."/>
            <person name="Nielsen M.R."/>
            <person name="Sondergaard T.E."/>
            <person name="Sorensen J.L."/>
            <person name="Fitzpatrick D.A."/>
            <person name="Frisvad J.C."/>
            <person name="Nielsen K.L."/>
        </authorList>
    </citation>
    <scope>NUCLEOTIDE SEQUENCE [LARGE SCALE GENOMIC DNA]</scope>
    <source>
        <strain evidence="3 4">IBT 35679</strain>
    </source>
</reference>
<dbReference type="PANTHER" id="PTHR37013:SF3">
    <property type="entry name" value="INTEGRAL MEMBRANE PROTEIN (AFU_ORTHOLOGUE AFUA_1G05950)"/>
    <property type="match status" value="1"/>
</dbReference>
<keyword evidence="1" id="KW-0812">Transmembrane</keyword>
<feature type="domain" description="DUF7703" evidence="2">
    <location>
        <begin position="19"/>
        <end position="250"/>
    </location>
</feature>
<feature type="transmembrane region" description="Helical" evidence="1">
    <location>
        <begin position="87"/>
        <end position="108"/>
    </location>
</feature>
<evidence type="ECO:0000313" key="4">
    <source>
        <dbReference type="Proteomes" id="UP001220324"/>
    </source>
</evidence>
<protein>
    <recommendedName>
        <fullName evidence="2">DUF7703 domain-containing protein</fullName>
    </recommendedName>
</protein>
<dbReference type="EMBL" id="JAQIZZ010000001">
    <property type="protein sequence ID" value="KAJ5556613.1"/>
    <property type="molecule type" value="Genomic_DNA"/>
</dbReference>
<dbReference type="Proteomes" id="UP001220324">
    <property type="component" value="Unassembled WGS sequence"/>
</dbReference>
<feature type="transmembrane region" description="Helical" evidence="1">
    <location>
        <begin position="120"/>
        <end position="141"/>
    </location>
</feature>
<keyword evidence="4" id="KW-1185">Reference proteome</keyword>
<evidence type="ECO:0000313" key="3">
    <source>
        <dbReference type="EMBL" id="KAJ5556613.1"/>
    </source>
</evidence>
<dbReference type="PANTHER" id="PTHR37013">
    <property type="entry name" value="INTEGRAL MEMBRANE PROTEIN (AFU_ORTHOLOGUE AFUA_1G05950)-RELATED"/>
    <property type="match status" value="1"/>
</dbReference>
<feature type="transmembrane region" description="Helical" evidence="1">
    <location>
        <begin position="53"/>
        <end position="75"/>
    </location>
</feature>
<proteinExistence type="predicted"/>
<evidence type="ECO:0000259" key="2">
    <source>
        <dbReference type="Pfam" id="PF24802"/>
    </source>
</evidence>
<gene>
    <name evidence="3" type="ORF">N7494_000528</name>
</gene>
<dbReference type="AlphaFoldDB" id="A0AAD6D5Z3"/>